<name>A0A5D3FRK1_9BACE</name>
<keyword evidence="2" id="KW-0472">Membrane</keyword>
<keyword evidence="4" id="KW-1185">Reference proteome</keyword>
<feature type="transmembrane region" description="Helical" evidence="2">
    <location>
        <begin position="68"/>
        <end position="91"/>
    </location>
</feature>
<evidence type="ECO:0000256" key="1">
    <source>
        <dbReference type="SAM" id="MobiDB-lite"/>
    </source>
</evidence>
<evidence type="ECO:0000313" key="3">
    <source>
        <dbReference type="EMBL" id="TYK34791.1"/>
    </source>
</evidence>
<feature type="region of interest" description="Disordered" evidence="1">
    <location>
        <begin position="16"/>
        <end position="46"/>
    </location>
</feature>
<sequence>MGGEGHMLDMIHRLRQGREASRLNRERRNQQLKKMQMGNSLSMPDTTPEEMEYIIKETKIKKEKDARYFTWGTLIIFGITVALFFILWKLFIQ</sequence>
<feature type="compositionally biased region" description="Basic and acidic residues" evidence="1">
    <location>
        <begin position="16"/>
        <end position="29"/>
    </location>
</feature>
<proteinExistence type="predicted"/>
<dbReference type="EMBL" id="VKLW01000005">
    <property type="protein sequence ID" value="TYK34791.1"/>
    <property type="molecule type" value="Genomic_DNA"/>
</dbReference>
<gene>
    <name evidence="3" type="ORF">FNJ60_03240</name>
</gene>
<dbReference type="RefSeq" id="WP_021644506.1">
    <property type="nucleotide sequence ID" value="NZ_CAMBON010000057.1"/>
</dbReference>
<accession>A0A5D3FRK1</accession>
<reference evidence="3 4" key="1">
    <citation type="submission" date="2019-07" db="EMBL/GenBank/DDBJ databases">
        <title>Draft Genome Sequences of Bacteroides pyogenes Strains Isolated from the Uterus Holstein Dairy Cows with Metritis.</title>
        <authorList>
            <person name="Cunha F."/>
            <person name="Galvao K.N."/>
            <person name="Jeon S.J."/>
            <person name="Jeong K.C."/>
        </authorList>
    </citation>
    <scope>NUCLEOTIDE SEQUENCE [LARGE SCALE GENOMIC DNA]</scope>
    <source>
        <strain evidence="3 4">KG-31</strain>
    </source>
</reference>
<evidence type="ECO:0000313" key="4">
    <source>
        <dbReference type="Proteomes" id="UP000324383"/>
    </source>
</evidence>
<keyword evidence="2" id="KW-0812">Transmembrane</keyword>
<dbReference type="AlphaFoldDB" id="A0A5D3FRK1"/>
<dbReference type="Proteomes" id="UP000324383">
    <property type="component" value="Unassembled WGS sequence"/>
</dbReference>
<organism evidence="3 4">
    <name type="scientific">Bacteroides pyogenes</name>
    <dbReference type="NCBI Taxonomy" id="310300"/>
    <lineage>
        <taxon>Bacteria</taxon>
        <taxon>Pseudomonadati</taxon>
        <taxon>Bacteroidota</taxon>
        <taxon>Bacteroidia</taxon>
        <taxon>Bacteroidales</taxon>
        <taxon>Bacteroidaceae</taxon>
        <taxon>Bacteroides</taxon>
    </lineage>
</organism>
<comment type="caution">
    <text evidence="3">The sequence shown here is derived from an EMBL/GenBank/DDBJ whole genome shotgun (WGS) entry which is preliminary data.</text>
</comment>
<protein>
    <submittedName>
        <fullName evidence="3">Uncharacterized protein</fullName>
    </submittedName>
</protein>
<keyword evidence="2" id="KW-1133">Transmembrane helix</keyword>
<evidence type="ECO:0000256" key="2">
    <source>
        <dbReference type="SAM" id="Phobius"/>
    </source>
</evidence>